<organism evidence="1 2">
    <name type="scientific">Ancylostoma duodenale</name>
    <dbReference type="NCBI Taxonomy" id="51022"/>
    <lineage>
        <taxon>Eukaryota</taxon>
        <taxon>Metazoa</taxon>
        <taxon>Ecdysozoa</taxon>
        <taxon>Nematoda</taxon>
        <taxon>Chromadorea</taxon>
        <taxon>Rhabditida</taxon>
        <taxon>Rhabditina</taxon>
        <taxon>Rhabditomorpha</taxon>
        <taxon>Strongyloidea</taxon>
        <taxon>Ancylostomatidae</taxon>
        <taxon>Ancylostomatinae</taxon>
        <taxon>Ancylostoma</taxon>
    </lineage>
</organism>
<evidence type="ECO:0000313" key="2">
    <source>
        <dbReference type="Proteomes" id="UP000054047"/>
    </source>
</evidence>
<dbReference type="Proteomes" id="UP000054047">
    <property type="component" value="Unassembled WGS sequence"/>
</dbReference>
<dbReference type="AlphaFoldDB" id="A0A0C2D1U2"/>
<accession>A0A0C2D1U2</accession>
<dbReference type="EMBL" id="KN728732">
    <property type="protein sequence ID" value="KIH63333.1"/>
    <property type="molecule type" value="Genomic_DNA"/>
</dbReference>
<name>A0A0C2D1U2_9BILA</name>
<keyword evidence="2" id="KW-1185">Reference proteome</keyword>
<sequence length="70" mass="7909">MELLNVVDVECRPVEMYRLGRPTVSHPRTSAASIHVVLRDTVIIRLDASRGYGATLRSGKPRPSLWKGHW</sequence>
<reference evidence="1 2" key="1">
    <citation type="submission" date="2013-12" db="EMBL/GenBank/DDBJ databases">
        <title>Draft genome of the parsitic nematode Ancylostoma duodenale.</title>
        <authorList>
            <person name="Mitreva M."/>
        </authorList>
    </citation>
    <scope>NUCLEOTIDE SEQUENCE [LARGE SCALE GENOMIC DNA]</scope>
    <source>
        <strain evidence="1 2">Zhejiang</strain>
    </source>
</reference>
<gene>
    <name evidence="1" type="ORF">ANCDUO_06367</name>
</gene>
<proteinExistence type="predicted"/>
<evidence type="ECO:0000313" key="1">
    <source>
        <dbReference type="EMBL" id="KIH63333.1"/>
    </source>
</evidence>
<protein>
    <submittedName>
        <fullName evidence="1">Uncharacterized protein</fullName>
    </submittedName>
</protein>